<reference evidence="4" key="1">
    <citation type="journal article" date="2021" name="PeerJ">
        <title>Extensive microbial diversity within the chicken gut microbiome revealed by metagenomics and culture.</title>
        <authorList>
            <person name="Gilroy R."/>
            <person name="Ravi A."/>
            <person name="Getino M."/>
            <person name="Pursley I."/>
            <person name="Horton D.L."/>
            <person name="Alikhan N.F."/>
            <person name="Baker D."/>
            <person name="Gharbi K."/>
            <person name="Hall N."/>
            <person name="Watson M."/>
            <person name="Adriaenssens E.M."/>
            <person name="Foster-Nyarko E."/>
            <person name="Jarju S."/>
            <person name="Secka A."/>
            <person name="Antonio M."/>
            <person name="Oren A."/>
            <person name="Chaudhuri R.R."/>
            <person name="La Ragione R."/>
            <person name="Hildebrand F."/>
            <person name="Pallen M.J."/>
        </authorList>
    </citation>
    <scope>NUCLEOTIDE SEQUENCE</scope>
    <source>
        <strain evidence="4">ChiBcec21-2208</strain>
    </source>
</reference>
<proteinExistence type="predicted"/>
<dbReference type="Gene3D" id="3.40.50.720">
    <property type="entry name" value="NAD(P)-binding Rossmann-like Domain"/>
    <property type="match status" value="1"/>
</dbReference>
<reference evidence="4" key="2">
    <citation type="submission" date="2021-09" db="EMBL/GenBank/DDBJ databases">
        <authorList>
            <person name="Gilroy R."/>
        </authorList>
    </citation>
    <scope>NUCLEOTIDE SEQUENCE</scope>
    <source>
        <strain evidence="4">ChiBcec21-2208</strain>
    </source>
</reference>
<keyword evidence="2" id="KW-1133">Transmembrane helix</keyword>
<dbReference type="Proteomes" id="UP000782880">
    <property type="component" value="Unassembled WGS sequence"/>
</dbReference>
<evidence type="ECO:0000313" key="4">
    <source>
        <dbReference type="EMBL" id="HJG28590.1"/>
    </source>
</evidence>
<feature type="transmembrane region" description="Helical" evidence="2">
    <location>
        <begin position="335"/>
        <end position="364"/>
    </location>
</feature>
<feature type="transmembrane region" description="Helical" evidence="2">
    <location>
        <begin position="303"/>
        <end position="323"/>
    </location>
</feature>
<dbReference type="InterPro" id="IPR029016">
    <property type="entry name" value="GAF-like_dom_sf"/>
</dbReference>
<keyword evidence="2" id="KW-0812">Transmembrane</keyword>
<organism evidence="4 5">
    <name type="scientific">Subdoligranulum variabile</name>
    <dbReference type="NCBI Taxonomy" id="214851"/>
    <lineage>
        <taxon>Bacteria</taxon>
        <taxon>Bacillati</taxon>
        <taxon>Bacillota</taxon>
        <taxon>Clostridia</taxon>
        <taxon>Eubacteriales</taxon>
        <taxon>Oscillospiraceae</taxon>
        <taxon>Subdoligranulum</taxon>
    </lineage>
</organism>
<feature type="transmembrane region" description="Helical" evidence="2">
    <location>
        <begin position="376"/>
        <end position="399"/>
    </location>
</feature>
<accession>A0A921IM34</accession>
<comment type="caution">
    <text evidence="4">The sequence shown here is derived from an EMBL/GenBank/DDBJ whole genome shotgun (WGS) entry which is preliminary data.</text>
</comment>
<name>A0A921IM34_9FIRM</name>
<sequence length="606" mass="67354">MNILFAGPWDLVGKTTAEHFLREGHDVCWLTEEPKRTLWDKKLHGTICRGQYKAAQIVPILRSHRIDAVIVLTAGLREGPDAAADVRTEPLGELLTALREYPVRCFAYLSSVELAWQGPLTPRQAVLAGAELRCRASRDTDGLPLLVVRLGWLYGRAAPEDLGTAGMALQAIREGRSLRCPYSPEDCVDAVEAGDAAAALYRMILHGVTGSYQLVTGHPLTMENWFHCLERAAGQKANIQWENKRHTMPADRYAAEPLKTATGWMPYTLLEENGWQMLKDVPDARRTDQERTAQARRGKSHPALRSTAEMLGLFGITLVLLCFSKDVLDLKYVDIRLMFVALVASCYGSGMGLAAVVLASLSYLYSLAVSYVDISYLLYSVDTWVPFVIYAVTGSVLGYQSGRRREEREALRRQNRQLQEKCSQLQAVQGETIEIKSRLQQRIAAERHSFANLYRIVQELDALDPPQILQHTVNIVEDLLGCERVAVYRMDPDGRGAHLAACTTPMEGRAPMVPDGKRLAALRAVFAHQPVFANTELNPDRPDLAAAIRCGGRLYGIVAAYDLEPDHFTTYYQDLLKVVVGLIERNLVRALDDPRQEAACAGEAAL</sequence>
<evidence type="ECO:0000256" key="1">
    <source>
        <dbReference type="SAM" id="Coils"/>
    </source>
</evidence>
<dbReference type="InterPro" id="IPR003018">
    <property type="entry name" value="GAF"/>
</dbReference>
<dbReference type="SUPFAM" id="SSF51735">
    <property type="entry name" value="NAD(P)-binding Rossmann-fold domains"/>
    <property type="match status" value="1"/>
</dbReference>
<dbReference type="AlphaFoldDB" id="A0A921IM34"/>
<dbReference type="EMBL" id="DYVE01000211">
    <property type="protein sequence ID" value="HJG28590.1"/>
    <property type="molecule type" value="Genomic_DNA"/>
</dbReference>
<keyword evidence="1" id="KW-0175">Coiled coil</keyword>
<evidence type="ECO:0000259" key="3">
    <source>
        <dbReference type="SMART" id="SM00065"/>
    </source>
</evidence>
<feature type="coiled-coil region" evidence="1">
    <location>
        <begin position="401"/>
        <end position="431"/>
    </location>
</feature>
<dbReference type="Gene3D" id="3.30.450.40">
    <property type="match status" value="1"/>
</dbReference>
<dbReference type="Pfam" id="PF01370">
    <property type="entry name" value="Epimerase"/>
    <property type="match status" value="1"/>
</dbReference>
<dbReference type="SMART" id="SM00065">
    <property type="entry name" value="GAF"/>
    <property type="match status" value="1"/>
</dbReference>
<dbReference type="InterPro" id="IPR036291">
    <property type="entry name" value="NAD(P)-bd_dom_sf"/>
</dbReference>
<gene>
    <name evidence="4" type="ORF">K8V20_08115</name>
</gene>
<dbReference type="Pfam" id="PF01590">
    <property type="entry name" value="GAF"/>
    <property type="match status" value="1"/>
</dbReference>
<evidence type="ECO:0000256" key="2">
    <source>
        <dbReference type="SAM" id="Phobius"/>
    </source>
</evidence>
<dbReference type="InterPro" id="IPR001509">
    <property type="entry name" value="Epimerase_deHydtase"/>
</dbReference>
<dbReference type="SUPFAM" id="SSF55781">
    <property type="entry name" value="GAF domain-like"/>
    <property type="match status" value="1"/>
</dbReference>
<keyword evidence="2" id="KW-0472">Membrane</keyword>
<evidence type="ECO:0000313" key="5">
    <source>
        <dbReference type="Proteomes" id="UP000782880"/>
    </source>
</evidence>
<protein>
    <submittedName>
        <fullName evidence="4">GAF domain-containing protein</fullName>
    </submittedName>
</protein>
<feature type="domain" description="GAF" evidence="3">
    <location>
        <begin position="464"/>
        <end position="597"/>
    </location>
</feature>